<dbReference type="InterPro" id="IPR039663">
    <property type="entry name" value="AIP/AIPL1/TTC9"/>
</dbReference>
<accession>A0A3Q4G683</accession>
<dbReference type="Gene3D" id="1.25.40.10">
    <property type="entry name" value="Tetratricopeptide repeat domain"/>
    <property type="match status" value="1"/>
</dbReference>
<reference evidence="6" key="1">
    <citation type="submission" date="2025-08" db="UniProtKB">
        <authorList>
            <consortium name="Ensembl"/>
        </authorList>
    </citation>
    <scope>IDENTIFICATION</scope>
</reference>
<dbReference type="AlphaFoldDB" id="A0A3Q4G683"/>
<dbReference type="PANTHER" id="PTHR11242">
    <property type="entry name" value="ARYL HYDROCARBON RECEPTOR INTERACTING PROTEIN RELATED"/>
    <property type="match status" value="1"/>
</dbReference>
<evidence type="ECO:0000256" key="3">
    <source>
        <dbReference type="ARBA" id="ARBA00034486"/>
    </source>
</evidence>
<organism evidence="6 7">
    <name type="scientific">Neolamprologus brichardi</name>
    <name type="common">Fairy cichlid</name>
    <name type="synonym">Lamprologus brichardi</name>
    <dbReference type="NCBI Taxonomy" id="32507"/>
    <lineage>
        <taxon>Eukaryota</taxon>
        <taxon>Metazoa</taxon>
        <taxon>Chordata</taxon>
        <taxon>Craniata</taxon>
        <taxon>Vertebrata</taxon>
        <taxon>Euteleostomi</taxon>
        <taxon>Actinopterygii</taxon>
        <taxon>Neopterygii</taxon>
        <taxon>Teleostei</taxon>
        <taxon>Neoteleostei</taxon>
        <taxon>Acanthomorphata</taxon>
        <taxon>Ovalentaria</taxon>
        <taxon>Cichlomorphae</taxon>
        <taxon>Cichliformes</taxon>
        <taxon>Cichlidae</taxon>
        <taxon>African cichlids</taxon>
        <taxon>Pseudocrenilabrinae</taxon>
        <taxon>Lamprologini</taxon>
        <taxon>Neolamprologus</taxon>
    </lineage>
</organism>
<dbReference type="Ensembl" id="ENSNBRT00000003976.1">
    <property type="protein sequence ID" value="ENSNBRP00000003846.1"/>
    <property type="gene ID" value="ENSNBRG00000003022.1"/>
</dbReference>
<evidence type="ECO:0000256" key="2">
    <source>
        <dbReference type="ARBA" id="ARBA00022803"/>
    </source>
</evidence>
<keyword evidence="1" id="KW-0677">Repeat</keyword>
<evidence type="ECO:0000256" key="1">
    <source>
        <dbReference type="ARBA" id="ARBA00022737"/>
    </source>
</evidence>
<dbReference type="InterPro" id="IPR011990">
    <property type="entry name" value="TPR-like_helical_dom_sf"/>
</dbReference>
<protein>
    <recommendedName>
        <fullName evidence="4">Tetratricopeptide repeat protein 9C</fullName>
    </recommendedName>
</protein>
<dbReference type="InterPro" id="IPR019734">
    <property type="entry name" value="TPR_rpt"/>
</dbReference>
<evidence type="ECO:0000313" key="7">
    <source>
        <dbReference type="Proteomes" id="UP000261580"/>
    </source>
</evidence>
<keyword evidence="2 5" id="KW-0802">TPR repeat</keyword>
<proteinExistence type="inferred from homology"/>
<comment type="similarity">
    <text evidence="3">Belongs to the TTC9 family.</text>
</comment>
<dbReference type="PANTHER" id="PTHR11242:SF14">
    <property type="entry name" value="TETRATRICOPEPTIDE REPEAT PROTEIN 9C"/>
    <property type="match status" value="1"/>
</dbReference>
<dbReference type="PROSITE" id="PS50005">
    <property type="entry name" value="TPR"/>
    <property type="match status" value="1"/>
</dbReference>
<name>A0A3Q4G683_NEOBR</name>
<dbReference type="SUPFAM" id="SSF48452">
    <property type="entry name" value="TPR-like"/>
    <property type="match status" value="1"/>
</dbReference>
<sequence length="195" mass="21946">MEKKTAQLKTEGNAFYKDKNIRSAIGRYHRALLLLRSIDSDVTTSVKGFGPETPVLTPEQEALLRNTQVDCYNNLAACLLQRKTVDYTRVQEYSLRVLKWRPGNAKALYRAGVATLEMGDAETAKEYLIQASKEQPNDVTAENRKDRKVGFLATQSNIVHKMLLKAKEALHALLNCLCDCSCLVSDMNVNFVTFQ</sequence>
<keyword evidence="7" id="KW-1185">Reference proteome</keyword>
<dbReference type="GeneTree" id="ENSGT00940000161805"/>
<dbReference type="Bgee" id="ENSNBRG00000003022">
    <property type="expression patterns" value="Expressed in testis and 6 other cell types or tissues"/>
</dbReference>
<evidence type="ECO:0000256" key="4">
    <source>
        <dbReference type="ARBA" id="ARBA00040624"/>
    </source>
</evidence>
<evidence type="ECO:0000256" key="5">
    <source>
        <dbReference type="PROSITE-ProRule" id="PRU00339"/>
    </source>
</evidence>
<dbReference type="SMART" id="SM00028">
    <property type="entry name" value="TPR"/>
    <property type="match status" value="2"/>
</dbReference>
<dbReference type="Proteomes" id="UP000261580">
    <property type="component" value="Unassembled WGS sequence"/>
</dbReference>
<evidence type="ECO:0000313" key="6">
    <source>
        <dbReference type="Ensembl" id="ENSNBRP00000003846.1"/>
    </source>
</evidence>
<feature type="repeat" description="TPR" evidence="5">
    <location>
        <begin position="105"/>
        <end position="138"/>
    </location>
</feature>
<reference evidence="6" key="2">
    <citation type="submission" date="2025-09" db="UniProtKB">
        <authorList>
            <consortium name="Ensembl"/>
        </authorList>
    </citation>
    <scope>IDENTIFICATION</scope>
</reference>